<gene>
    <name evidence="2" type="ORF">QWY29_16010</name>
</gene>
<dbReference type="PROSITE" id="PS50093">
    <property type="entry name" value="PKD"/>
    <property type="match status" value="1"/>
</dbReference>
<evidence type="ECO:0000313" key="3">
    <source>
        <dbReference type="Proteomes" id="UP001168537"/>
    </source>
</evidence>
<dbReference type="EMBL" id="JAUHJR010000007">
    <property type="protein sequence ID" value="MDN4162874.1"/>
    <property type="molecule type" value="Genomic_DNA"/>
</dbReference>
<sequence>MVAAAFRRLPLPPAQLQVQPPDGRTLVNLATNFYTDQGDLTRSVTLLGRQVDLRITATGYTWHFGDGTTTTTSDPGAPYPALDVTHDYRKAGRVSPSVDTTYSAEFSVDGGPWRPVTGTVTIPGPSVGLRVLTATPTLVGHR</sequence>
<protein>
    <recommendedName>
        <fullName evidence="1">PKD domain-containing protein</fullName>
    </recommendedName>
</protein>
<organism evidence="2 3">
    <name type="scientific">Nocardioides abyssi</name>
    <dbReference type="NCBI Taxonomy" id="3058370"/>
    <lineage>
        <taxon>Bacteria</taxon>
        <taxon>Bacillati</taxon>
        <taxon>Actinomycetota</taxon>
        <taxon>Actinomycetes</taxon>
        <taxon>Propionibacteriales</taxon>
        <taxon>Nocardioidaceae</taxon>
        <taxon>Nocardioides</taxon>
    </lineage>
</organism>
<keyword evidence="3" id="KW-1185">Reference proteome</keyword>
<comment type="caution">
    <text evidence="2">The sequence shown here is derived from an EMBL/GenBank/DDBJ whole genome shotgun (WGS) entry which is preliminary data.</text>
</comment>
<feature type="domain" description="PKD" evidence="1">
    <location>
        <begin position="60"/>
        <end position="101"/>
    </location>
</feature>
<proteinExistence type="predicted"/>
<name>A0ABT8EXP7_9ACTN</name>
<accession>A0ABT8EXP7</accession>
<dbReference type="Gene3D" id="2.60.40.10">
    <property type="entry name" value="Immunoglobulins"/>
    <property type="match status" value="1"/>
</dbReference>
<evidence type="ECO:0000259" key="1">
    <source>
        <dbReference type="PROSITE" id="PS50093"/>
    </source>
</evidence>
<evidence type="ECO:0000313" key="2">
    <source>
        <dbReference type="EMBL" id="MDN4162874.1"/>
    </source>
</evidence>
<dbReference type="InterPro" id="IPR000601">
    <property type="entry name" value="PKD_dom"/>
</dbReference>
<dbReference type="InterPro" id="IPR013783">
    <property type="entry name" value="Ig-like_fold"/>
</dbReference>
<dbReference type="RefSeq" id="WP_300962015.1">
    <property type="nucleotide sequence ID" value="NZ_JAUHJR010000007.1"/>
</dbReference>
<reference evidence="2" key="1">
    <citation type="submission" date="2023-06" db="EMBL/GenBank/DDBJ databases">
        <title>Draft genome sequence of Nocardioides sp. SOB72.</title>
        <authorList>
            <person name="Zhang G."/>
        </authorList>
    </citation>
    <scope>NUCLEOTIDE SEQUENCE</scope>
    <source>
        <strain evidence="2">SOB72</strain>
    </source>
</reference>
<dbReference type="Proteomes" id="UP001168537">
    <property type="component" value="Unassembled WGS sequence"/>
</dbReference>